<feature type="domain" description="HTH arsR-type" evidence="4">
    <location>
        <begin position="242"/>
        <end position="329"/>
    </location>
</feature>
<evidence type="ECO:0000256" key="1">
    <source>
        <dbReference type="ARBA" id="ARBA00023015"/>
    </source>
</evidence>
<sequence>MLRIYFTSADIARVRLAPTADPLWELILSIHMLRGQPGDLLFTGWRRATASALRNAGLSPAMSLLSALTPTMGFFPDFLNPIVPGHKLEDGLERMRSTPVGVLRRDLRRMTVPQHAEPGVRDLAAGSPAALHSLTDTIRTFHQLAIAPHRRVVEAAVEHDRSIRIRTMAGGGVAAMLDGLRPMIEYSDGELRVPSHPDQEISLRGRGLLLVPAYFGIHHPMTMFEESADPVLVYPVERRFDLLPDTADDRRSGLAALIGQTRSVLLSATADDGRSTTDLARRAGISVASASEQAAVLREAGLLTSRRDGNRMVHQVTTLGRALLRGQRG</sequence>
<dbReference type="SMART" id="SM00418">
    <property type="entry name" value="HTH_ARSR"/>
    <property type="match status" value="1"/>
</dbReference>
<protein>
    <submittedName>
        <fullName evidence="5">Winged helix-turn-helix domain-containing protein</fullName>
    </submittedName>
</protein>
<dbReference type="InterPro" id="IPR051011">
    <property type="entry name" value="Metal_resp_trans_reg"/>
</dbReference>
<accession>A0ABV8LPA1</accession>
<evidence type="ECO:0000313" key="6">
    <source>
        <dbReference type="Proteomes" id="UP001595816"/>
    </source>
</evidence>
<dbReference type="RefSeq" id="WP_253752455.1">
    <property type="nucleotide sequence ID" value="NZ_JAMZDZ010000001.1"/>
</dbReference>
<keyword evidence="6" id="KW-1185">Reference proteome</keyword>
<dbReference type="CDD" id="cd00090">
    <property type="entry name" value="HTH_ARSR"/>
    <property type="match status" value="1"/>
</dbReference>
<comment type="caution">
    <text evidence="5">The sequence shown here is derived from an EMBL/GenBank/DDBJ whole genome shotgun (WGS) entry which is preliminary data.</text>
</comment>
<organism evidence="5 6">
    <name type="scientific">Hamadaea flava</name>
    <dbReference type="NCBI Taxonomy" id="1742688"/>
    <lineage>
        <taxon>Bacteria</taxon>
        <taxon>Bacillati</taxon>
        <taxon>Actinomycetota</taxon>
        <taxon>Actinomycetes</taxon>
        <taxon>Micromonosporales</taxon>
        <taxon>Micromonosporaceae</taxon>
        <taxon>Hamadaea</taxon>
    </lineage>
</organism>
<dbReference type="InterPro" id="IPR036388">
    <property type="entry name" value="WH-like_DNA-bd_sf"/>
</dbReference>
<evidence type="ECO:0000256" key="2">
    <source>
        <dbReference type="ARBA" id="ARBA00023125"/>
    </source>
</evidence>
<dbReference type="SUPFAM" id="SSF46785">
    <property type="entry name" value="Winged helix' DNA-binding domain"/>
    <property type="match status" value="1"/>
</dbReference>
<name>A0ABV8LPA1_9ACTN</name>
<evidence type="ECO:0000313" key="5">
    <source>
        <dbReference type="EMBL" id="MFC4132836.1"/>
    </source>
</evidence>
<dbReference type="InterPro" id="IPR001845">
    <property type="entry name" value="HTH_ArsR_DNA-bd_dom"/>
</dbReference>
<dbReference type="Gene3D" id="1.10.10.10">
    <property type="entry name" value="Winged helix-like DNA-binding domain superfamily/Winged helix DNA-binding domain"/>
    <property type="match status" value="1"/>
</dbReference>
<keyword evidence="2" id="KW-0238">DNA-binding</keyword>
<keyword evidence="3" id="KW-0804">Transcription</keyword>
<evidence type="ECO:0000256" key="3">
    <source>
        <dbReference type="ARBA" id="ARBA00023163"/>
    </source>
</evidence>
<dbReference type="Proteomes" id="UP001595816">
    <property type="component" value="Unassembled WGS sequence"/>
</dbReference>
<keyword evidence="1" id="KW-0805">Transcription regulation</keyword>
<dbReference type="PROSITE" id="PS50987">
    <property type="entry name" value="HTH_ARSR_2"/>
    <property type="match status" value="1"/>
</dbReference>
<dbReference type="PANTHER" id="PTHR43132">
    <property type="entry name" value="ARSENICAL RESISTANCE OPERON REPRESSOR ARSR-RELATED"/>
    <property type="match status" value="1"/>
</dbReference>
<reference evidence="6" key="1">
    <citation type="journal article" date="2019" name="Int. J. Syst. Evol. Microbiol.">
        <title>The Global Catalogue of Microorganisms (GCM) 10K type strain sequencing project: providing services to taxonomists for standard genome sequencing and annotation.</title>
        <authorList>
            <consortium name="The Broad Institute Genomics Platform"/>
            <consortium name="The Broad Institute Genome Sequencing Center for Infectious Disease"/>
            <person name="Wu L."/>
            <person name="Ma J."/>
        </authorList>
    </citation>
    <scope>NUCLEOTIDE SEQUENCE [LARGE SCALE GENOMIC DNA]</scope>
    <source>
        <strain evidence="6">CGMCC 4.7289</strain>
    </source>
</reference>
<dbReference type="InterPro" id="IPR011991">
    <property type="entry name" value="ArsR-like_HTH"/>
</dbReference>
<evidence type="ECO:0000259" key="4">
    <source>
        <dbReference type="PROSITE" id="PS50987"/>
    </source>
</evidence>
<proteinExistence type="predicted"/>
<dbReference type="InterPro" id="IPR036390">
    <property type="entry name" value="WH_DNA-bd_sf"/>
</dbReference>
<dbReference type="PANTHER" id="PTHR43132:SF8">
    <property type="entry name" value="HTH-TYPE TRANSCRIPTIONAL REGULATOR KMTR"/>
    <property type="match status" value="1"/>
</dbReference>
<dbReference type="EMBL" id="JBHSAY010000009">
    <property type="protein sequence ID" value="MFC4132836.1"/>
    <property type="molecule type" value="Genomic_DNA"/>
</dbReference>
<gene>
    <name evidence="5" type="ORF">ACFOZ4_19680</name>
</gene>